<feature type="transmembrane region" description="Helical" evidence="1">
    <location>
        <begin position="43"/>
        <end position="61"/>
    </location>
</feature>
<dbReference type="RefSeq" id="WP_245659642.1">
    <property type="nucleotide sequence ID" value="NZ_JBHSPX010000004.1"/>
</dbReference>
<dbReference type="EMBL" id="JBHSPX010000004">
    <property type="protein sequence ID" value="MFC6064379.1"/>
    <property type="molecule type" value="Genomic_DNA"/>
</dbReference>
<evidence type="ECO:0000256" key="1">
    <source>
        <dbReference type="SAM" id="Phobius"/>
    </source>
</evidence>
<keyword evidence="1" id="KW-0812">Transmembrane</keyword>
<keyword evidence="1" id="KW-0472">Membrane</keyword>
<proteinExistence type="predicted"/>
<organism evidence="2 3">
    <name type="scientific">Streptomyces ochraceiscleroticus</name>
    <dbReference type="NCBI Taxonomy" id="47761"/>
    <lineage>
        <taxon>Bacteria</taxon>
        <taxon>Bacillati</taxon>
        <taxon>Actinomycetota</taxon>
        <taxon>Actinomycetes</taxon>
        <taxon>Kitasatosporales</taxon>
        <taxon>Streptomycetaceae</taxon>
        <taxon>Streptomyces</taxon>
    </lineage>
</organism>
<sequence>MRLMQRVWEDIHRGEHLEIYLTVLLSLTLAVLGAFDLASGKVLAAATLATLALVAGSLLGSRHRMSALTAQVQDLRGGRGSAKEFLARDKPGLIEQVRHARDISIVGVTLSRTLRDLIDELQRRATTGAMVRVALIDPSSSAPEEAARRSTLPDRPEVFVNRLRPSVDLLRELVGTPGCAGQVEVRFLPFVPAFGLVLLDPEQPDGIIHVDIYSHSSASGDAVFSLRPERDGQWYTHYRAEFDRMWEFGRSADVSDGFP</sequence>
<evidence type="ECO:0000313" key="3">
    <source>
        <dbReference type="Proteomes" id="UP001596139"/>
    </source>
</evidence>
<protein>
    <submittedName>
        <fullName evidence="2">Uncharacterized protein</fullName>
    </submittedName>
</protein>
<keyword evidence="3" id="KW-1185">Reference proteome</keyword>
<gene>
    <name evidence="2" type="ORF">ACFP4F_17750</name>
</gene>
<name>A0ABW1MMY9_9ACTN</name>
<comment type="caution">
    <text evidence="2">The sequence shown here is derived from an EMBL/GenBank/DDBJ whole genome shotgun (WGS) entry which is preliminary data.</text>
</comment>
<dbReference type="Proteomes" id="UP001596139">
    <property type="component" value="Unassembled WGS sequence"/>
</dbReference>
<accession>A0ABW1MMY9</accession>
<feature type="transmembrane region" description="Helical" evidence="1">
    <location>
        <begin position="20"/>
        <end position="37"/>
    </location>
</feature>
<reference evidence="3" key="1">
    <citation type="journal article" date="2019" name="Int. J. Syst. Evol. Microbiol.">
        <title>The Global Catalogue of Microorganisms (GCM) 10K type strain sequencing project: providing services to taxonomists for standard genome sequencing and annotation.</title>
        <authorList>
            <consortium name="The Broad Institute Genomics Platform"/>
            <consortium name="The Broad Institute Genome Sequencing Center for Infectious Disease"/>
            <person name="Wu L."/>
            <person name="Ma J."/>
        </authorList>
    </citation>
    <scope>NUCLEOTIDE SEQUENCE [LARGE SCALE GENOMIC DNA]</scope>
    <source>
        <strain evidence="3">CGMCC 1.15180</strain>
    </source>
</reference>
<evidence type="ECO:0000313" key="2">
    <source>
        <dbReference type="EMBL" id="MFC6064379.1"/>
    </source>
</evidence>
<keyword evidence="1" id="KW-1133">Transmembrane helix</keyword>